<dbReference type="CDD" id="cd03112">
    <property type="entry name" value="CobW-like"/>
    <property type="match status" value="1"/>
</dbReference>
<reference evidence="8 9" key="1">
    <citation type="submission" date="2019-03" db="EMBL/GenBank/DDBJ databases">
        <title>Genomic Encyclopedia of Type Strains, Phase IV (KMG-IV): sequencing the most valuable type-strain genomes for metagenomic binning, comparative biology and taxonomic classification.</title>
        <authorList>
            <person name="Goeker M."/>
        </authorList>
    </citation>
    <scope>NUCLEOTIDE SEQUENCE [LARGE SCALE GENOMIC DNA]</scope>
    <source>
        <strain evidence="8 9">DSM 25903</strain>
    </source>
</reference>
<evidence type="ECO:0000259" key="7">
    <source>
        <dbReference type="SMART" id="SM00833"/>
    </source>
</evidence>
<evidence type="ECO:0000256" key="2">
    <source>
        <dbReference type="ARBA" id="ARBA00022801"/>
    </source>
</evidence>
<dbReference type="InterPro" id="IPR003495">
    <property type="entry name" value="CobW/HypB/UreG_nucleotide-bd"/>
</dbReference>
<evidence type="ECO:0000256" key="3">
    <source>
        <dbReference type="ARBA" id="ARBA00023186"/>
    </source>
</evidence>
<dbReference type="InterPro" id="IPR011629">
    <property type="entry name" value="CobW-like_C"/>
</dbReference>
<dbReference type="AlphaFoldDB" id="A0A4R7BJ51"/>
<dbReference type="Gene3D" id="3.40.50.300">
    <property type="entry name" value="P-loop containing nucleotide triphosphate hydrolases"/>
    <property type="match status" value="1"/>
</dbReference>
<protein>
    <submittedName>
        <fullName evidence="8">Cobalamin biosynthesis protein CobW</fullName>
    </submittedName>
</protein>
<dbReference type="OrthoDB" id="9808822at2"/>
<comment type="catalytic activity">
    <reaction evidence="6">
        <text>GTP + H2O = GDP + phosphate + H(+)</text>
        <dbReference type="Rhea" id="RHEA:19669"/>
        <dbReference type="ChEBI" id="CHEBI:15377"/>
        <dbReference type="ChEBI" id="CHEBI:15378"/>
        <dbReference type="ChEBI" id="CHEBI:37565"/>
        <dbReference type="ChEBI" id="CHEBI:43474"/>
        <dbReference type="ChEBI" id="CHEBI:58189"/>
    </reaction>
    <physiologicalReaction direction="left-to-right" evidence="6">
        <dbReference type="Rhea" id="RHEA:19670"/>
    </physiologicalReaction>
</comment>
<dbReference type="Gene3D" id="3.30.1220.10">
    <property type="entry name" value="CobW-like, C-terminal domain"/>
    <property type="match status" value="1"/>
</dbReference>
<organism evidence="8 9">
    <name type="scientific">Enterovirga rhinocerotis</name>
    <dbReference type="NCBI Taxonomy" id="1339210"/>
    <lineage>
        <taxon>Bacteria</taxon>
        <taxon>Pseudomonadati</taxon>
        <taxon>Pseudomonadota</taxon>
        <taxon>Alphaproteobacteria</taxon>
        <taxon>Hyphomicrobiales</taxon>
        <taxon>Methylobacteriaceae</taxon>
        <taxon>Enterovirga</taxon>
    </lineage>
</organism>
<keyword evidence="1" id="KW-0547">Nucleotide-binding</keyword>
<dbReference type="SUPFAM" id="SSF90002">
    <property type="entry name" value="Hypothetical protein YjiA, C-terminal domain"/>
    <property type="match status" value="1"/>
</dbReference>
<name>A0A4R7BJ51_9HYPH</name>
<gene>
    <name evidence="8" type="ORF">EV668_4475</name>
</gene>
<proteinExistence type="inferred from homology"/>
<dbReference type="InterPro" id="IPR051316">
    <property type="entry name" value="Zinc-reg_GTPase_activator"/>
</dbReference>
<dbReference type="SUPFAM" id="SSF52540">
    <property type="entry name" value="P-loop containing nucleoside triphosphate hydrolases"/>
    <property type="match status" value="1"/>
</dbReference>
<evidence type="ECO:0000256" key="4">
    <source>
        <dbReference type="ARBA" id="ARBA00034320"/>
    </source>
</evidence>
<dbReference type="SMART" id="SM00833">
    <property type="entry name" value="CobW_C"/>
    <property type="match status" value="1"/>
</dbReference>
<dbReference type="InterPro" id="IPR027417">
    <property type="entry name" value="P-loop_NTPase"/>
</dbReference>
<dbReference type="GO" id="GO:0005737">
    <property type="term" value="C:cytoplasm"/>
    <property type="evidence" value="ECO:0007669"/>
    <property type="project" value="TreeGrafter"/>
</dbReference>
<evidence type="ECO:0000256" key="1">
    <source>
        <dbReference type="ARBA" id="ARBA00022741"/>
    </source>
</evidence>
<dbReference type="Pfam" id="PF07683">
    <property type="entry name" value="CobW_C"/>
    <property type="match status" value="1"/>
</dbReference>
<dbReference type="Proteomes" id="UP000295122">
    <property type="component" value="Unassembled WGS sequence"/>
</dbReference>
<keyword evidence="9" id="KW-1185">Reference proteome</keyword>
<comment type="similarity">
    <text evidence="4">Belongs to the SIMIBI class G3E GTPase family. ZNG1 subfamily.</text>
</comment>
<dbReference type="InterPro" id="IPR036627">
    <property type="entry name" value="CobW-likC_sf"/>
</dbReference>
<feature type="domain" description="CobW C-terminal" evidence="7">
    <location>
        <begin position="217"/>
        <end position="309"/>
    </location>
</feature>
<keyword evidence="3" id="KW-0143">Chaperone</keyword>
<dbReference type="GO" id="GO:0000166">
    <property type="term" value="F:nucleotide binding"/>
    <property type="evidence" value="ECO:0007669"/>
    <property type="project" value="UniProtKB-KW"/>
</dbReference>
<keyword evidence="2" id="KW-0378">Hydrolase</keyword>
<comment type="function">
    <text evidence="5">Zinc chaperone that directly transfers zinc cofactor to target proteins, thereby activating them. Zinc is transferred from the CXCC motif in the GTPase domain to the zinc binding site in target proteins in a process requiring GTP hydrolysis.</text>
</comment>
<comment type="caution">
    <text evidence="8">The sequence shown here is derived from an EMBL/GenBank/DDBJ whole genome shotgun (WGS) entry which is preliminary data.</text>
</comment>
<accession>A0A4R7BJ51</accession>
<dbReference type="EMBL" id="SNZR01000017">
    <property type="protein sequence ID" value="TDR85354.1"/>
    <property type="molecule type" value="Genomic_DNA"/>
</dbReference>
<dbReference type="PANTHER" id="PTHR13748:SF62">
    <property type="entry name" value="COBW DOMAIN-CONTAINING PROTEIN"/>
    <property type="match status" value="1"/>
</dbReference>
<dbReference type="GO" id="GO:0016787">
    <property type="term" value="F:hydrolase activity"/>
    <property type="evidence" value="ECO:0007669"/>
    <property type="project" value="UniProtKB-KW"/>
</dbReference>
<evidence type="ECO:0000256" key="5">
    <source>
        <dbReference type="ARBA" id="ARBA00045658"/>
    </source>
</evidence>
<dbReference type="PANTHER" id="PTHR13748">
    <property type="entry name" value="COBW-RELATED"/>
    <property type="match status" value="1"/>
</dbReference>
<dbReference type="Pfam" id="PF02492">
    <property type="entry name" value="cobW"/>
    <property type="match status" value="1"/>
</dbReference>
<evidence type="ECO:0000256" key="6">
    <source>
        <dbReference type="ARBA" id="ARBA00049117"/>
    </source>
</evidence>
<sequence length="325" mass="35201">MTIPVVLVAGFLGAGKTTLVNEMLRRPDGRRIAAVVNDFGAIDIDADLLRQSSDGVVSLRNGCICCSLQGDLMRTLATLIRRQPPPDAIVIETSGASDPAEIVRSLLDPVVYAATPLETAVTVIDARHLADRPALFDDPLWRSQVASADICVLAKTDLVDEAGLAALRAVLARFKAQHLIVDAGDHLSPTRRFFSENEPRVRAPSKGSMPQAADERFETQSWSSERPVVLAAFQSAVARLAPFLLRAKGVVTFTHEPGRPMLFQLVGSRATIVPAQTGPMDRGGARLVLIAERGRLDWEDAARLLDASVDIEPIRSAPSRRVDRH</sequence>
<evidence type="ECO:0000313" key="8">
    <source>
        <dbReference type="EMBL" id="TDR85354.1"/>
    </source>
</evidence>
<evidence type="ECO:0000313" key="9">
    <source>
        <dbReference type="Proteomes" id="UP000295122"/>
    </source>
</evidence>
<dbReference type="RefSeq" id="WP_133774296.1">
    <property type="nucleotide sequence ID" value="NZ_SNZR01000017.1"/>
</dbReference>